<name>A0A699UIM4_TANCI</name>
<gene>
    <name evidence="1" type="ORF">Tci_894814</name>
</gene>
<reference evidence="1" key="1">
    <citation type="journal article" date="2019" name="Sci. Rep.">
        <title>Draft genome of Tanacetum cinerariifolium, the natural source of mosquito coil.</title>
        <authorList>
            <person name="Yamashiro T."/>
            <person name="Shiraishi A."/>
            <person name="Satake H."/>
            <person name="Nakayama K."/>
        </authorList>
    </citation>
    <scope>NUCLEOTIDE SEQUENCE</scope>
</reference>
<protein>
    <submittedName>
        <fullName evidence="1">Uncharacterized protein</fullName>
    </submittedName>
</protein>
<proteinExistence type="predicted"/>
<accession>A0A699UIM4</accession>
<organism evidence="1">
    <name type="scientific">Tanacetum cinerariifolium</name>
    <name type="common">Dalmatian daisy</name>
    <name type="synonym">Chrysanthemum cinerariifolium</name>
    <dbReference type="NCBI Taxonomy" id="118510"/>
    <lineage>
        <taxon>Eukaryota</taxon>
        <taxon>Viridiplantae</taxon>
        <taxon>Streptophyta</taxon>
        <taxon>Embryophyta</taxon>
        <taxon>Tracheophyta</taxon>
        <taxon>Spermatophyta</taxon>
        <taxon>Magnoliopsida</taxon>
        <taxon>eudicotyledons</taxon>
        <taxon>Gunneridae</taxon>
        <taxon>Pentapetalae</taxon>
        <taxon>asterids</taxon>
        <taxon>campanulids</taxon>
        <taxon>Asterales</taxon>
        <taxon>Asteraceae</taxon>
        <taxon>Asteroideae</taxon>
        <taxon>Anthemideae</taxon>
        <taxon>Anthemidinae</taxon>
        <taxon>Tanacetum</taxon>
    </lineage>
</organism>
<dbReference type="AlphaFoldDB" id="A0A699UIM4"/>
<sequence>MGVVDLLYLIKSLQAFMNHLNWNVTLVNSLIKHSEILFKFSQRTSRIQPLLVKEWGDDPRYNGPEK</sequence>
<dbReference type="EMBL" id="BKCJ011340360">
    <property type="protein sequence ID" value="GFD22845.1"/>
    <property type="molecule type" value="Genomic_DNA"/>
</dbReference>
<comment type="caution">
    <text evidence="1">The sequence shown here is derived from an EMBL/GenBank/DDBJ whole genome shotgun (WGS) entry which is preliminary data.</text>
</comment>
<evidence type="ECO:0000313" key="1">
    <source>
        <dbReference type="EMBL" id="GFD22845.1"/>
    </source>
</evidence>